<feature type="transmembrane region" description="Helical" evidence="13">
    <location>
        <begin position="99"/>
        <end position="121"/>
    </location>
</feature>
<evidence type="ECO:0000256" key="12">
    <source>
        <dbReference type="PIRNR" id="PIRNR002764"/>
    </source>
</evidence>
<sequence>MNALYAGVFKRDLSLAFRQKGELLQPLMFLLIVVCLFPIGVGPGPEILQRISPGVIWIAAILSGLLGMERLFKDDFNDGTLEQLILSGLPLSGIALSKVFTHWLVSFLPIICLSPVLAMFLHMSLPMYQALIITLLLGTPLLSLIGAIATALTVSLHRGSLLVSLLLLPVFIPLLIFATSAVESAAMQLSYGPQVAIISAMTCLALASAPFAISYALKVSQH</sequence>
<keyword evidence="5 12" id="KW-0813">Transport</keyword>
<evidence type="ECO:0000313" key="14">
    <source>
        <dbReference type="EMBL" id="MBD3585438.1"/>
    </source>
</evidence>
<feature type="transmembrane region" description="Helical" evidence="13">
    <location>
        <begin position="127"/>
        <end position="154"/>
    </location>
</feature>
<keyword evidence="10 13" id="KW-1133">Transmembrane helix</keyword>
<evidence type="ECO:0000256" key="6">
    <source>
        <dbReference type="ARBA" id="ARBA00022475"/>
    </source>
</evidence>
<dbReference type="EMBL" id="JABBXD010000002">
    <property type="protein sequence ID" value="MBD3585438.1"/>
    <property type="molecule type" value="Genomic_DNA"/>
</dbReference>
<dbReference type="InterPro" id="IPR003544">
    <property type="entry name" value="Cyt_c_biogenesis_CcmB"/>
</dbReference>
<comment type="similarity">
    <text evidence="3 12">Belongs to the CcmB/CycW/HelB family.</text>
</comment>
<evidence type="ECO:0000256" key="3">
    <source>
        <dbReference type="ARBA" id="ARBA00010544"/>
    </source>
</evidence>
<dbReference type="Pfam" id="PF03379">
    <property type="entry name" value="CcmB"/>
    <property type="match status" value="1"/>
</dbReference>
<feature type="transmembrane region" description="Helical" evidence="13">
    <location>
        <begin position="47"/>
        <end position="66"/>
    </location>
</feature>
<proteinExistence type="inferred from homology"/>
<evidence type="ECO:0000256" key="10">
    <source>
        <dbReference type="ARBA" id="ARBA00022989"/>
    </source>
</evidence>
<keyword evidence="8 13" id="KW-0812">Transmembrane</keyword>
<feature type="transmembrane region" description="Helical" evidence="13">
    <location>
        <begin position="21"/>
        <end position="41"/>
    </location>
</feature>
<comment type="caution">
    <text evidence="14">The sequence shown here is derived from an EMBL/GenBank/DDBJ whole genome shotgun (WGS) entry which is preliminary data.</text>
</comment>
<evidence type="ECO:0000256" key="13">
    <source>
        <dbReference type="SAM" id="Phobius"/>
    </source>
</evidence>
<dbReference type="PRINTS" id="PR01414">
    <property type="entry name" value="CCMBBIOGNSIS"/>
</dbReference>
<keyword evidence="15" id="KW-1185">Reference proteome</keyword>
<organism evidence="14 15">
    <name type="scientific">Salinimonas profundi</name>
    <dbReference type="NCBI Taxonomy" id="2729140"/>
    <lineage>
        <taxon>Bacteria</taxon>
        <taxon>Pseudomonadati</taxon>
        <taxon>Pseudomonadota</taxon>
        <taxon>Gammaproteobacteria</taxon>
        <taxon>Alteromonadales</taxon>
        <taxon>Alteromonadaceae</taxon>
        <taxon>Alteromonas/Salinimonas group</taxon>
        <taxon>Salinimonas</taxon>
    </lineage>
</organism>
<protein>
    <recommendedName>
        <fullName evidence="4 12">Heme exporter protein B</fullName>
    </recommendedName>
</protein>
<keyword evidence="6 12" id="KW-1003">Cell membrane</keyword>
<evidence type="ECO:0000256" key="5">
    <source>
        <dbReference type="ARBA" id="ARBA00022448"/>
    </source>
</evidence>
<evidence type="ECO:0000256" key="9">
    <source>
        <dbReference type="ARBA" id="ARBA00022748"/>
    </source>
</evidence>
<gene>
    <name evidence="14" type="primary">ccmB</name>
    <name evidence="14" type="ORF">HHX48_06815</name>
</gene>
<evidence type="ECO:0000256" key="1">
    <source>
        <dbReference type="ARBA" id="ARBA00002442"/>
    </source>
</evidence>
<keyword evidence="11 12" id="KW-0472">Membrane</keyword>
<feature type="transmembrane region" description="Helical" evidence="13">
    <location>
        <begin position="161"/>
        <end position="182"/>
    </location>
</feature>
<evidence type="ECO:0000313" key="15">
    <source>
        <dbReference type="Proteomes" id="UP000624419"/>
    </source>
</evidence>
<evidence type="ECO:0000256" key="11">
    <source>
        <dbReference type="ARBA" id="ARBA00023136"/>
    </source>
</evidence>
<reference evidence="14 15" key="1">
    <citation type="submission" date="2020-04" db="EMBL/GenBank/DDBJ databases">
        <title>Salinimonas sp. HHU 13199.</title>
        <authorList>
            <person name="Cui X."/>
            <person name="Zhang D."/>
        </authorList>
    </citation>
    <scope>NUCLEOTIDE SEQUENCE [LARGE SCALE GENOMIC DNA]</scope>
    <source>
        <strain evidence="14 15">HHU 13199</strain>
    </source>
</reference>
<dbReference type="NCBIfam" id="TIGR01190">
    <property type="entry name" value="ccmB"/>
    <property type="match status" value="1"/>
</dbReference>
<comment type="function">
    <text evidence="1 12">Required for the export of heme to the periplasm for the biogenesis of c-type cytochromes.</text>
</comment>
<dbReference type="InterPro" id="IPR026031">
    <property type="entry name" value="Cyt_c_CcmB_bac"/>
</dbReference>
<feature type="transmembrane region" description="Helical" evidence="13">
    <location>
        <begin position="194"/>
        <end position="217"/>
    </location>
</feature>
<dbReference type="Proteomes" id="UP000624419">
    <property type="component" value="Unassembled WGS sequence"/>
</dbReference>
<dbReference type="PIRSF" id="PIRSF002764">
    <property type="entry name" value="CcmB"/>
    <property type="match status" value="1"/>
</dbReference>
<evidence type="ECO:0000256" key="8">
    <source>
        <dbReference type="ARBA" id="ARBA00022692"/>
    </source>
</evidence>
<comment type="subcellular location">
    <subcellularLocation>
        <location evidence="2">Cell inner membrane</location>
        <topology evidence="2">Multi-pass membrane protein</topology>
    </subcellularLocation>
</comment>
<name>A0ABR8LGQ0_9ALTE</name>
<evidence type="ECO:0000256" key="7">
    <source>
        <dbReference type="ARBA" id="ARBA00022519"/>
    </source>
</evidence>
<dbReference type="RefSeq" id="WP_191023470.1">
    <property type="nucleotide sequence ID" value="NZ_JABBXD010000002.1"/>
</dbReference>
<keyword evidence="9 12" id="KW-0201">Cytochrome c-type biogenesis</keyword>
<evidence type="ECO:0000256" key="2">
    <source>
        <dbReference type="ARBA" id="ARBA00004429"/>
    </source>
</evidence>
<keyword evidence="7 12" id="KW-0997">Cell inner membrane</keyword>
<dbReference type="PANTHER" id="PTHR30070">
    <property type="entry name" value="HEME EXPORTER PROTEIN B"/>
    <property type="match status" value="1"/>
</dbReference>
<accession>A0ABR8LGQ0</accession>
<evidence type="ECO:0000256" key="4">
    <source>
        <dbReference type="ARBA" id="ARBA00016452"/>
    </source>
</evidence>
<dbReference type="PANTHER" id="PTHR30070:SF1">
    <property type="entry name" value="CYTOCHROME C BIOGENESIS B-RELATED"/>
    <property type="match status" value="1"/>
</dbReference>